<keyword evidence="1" id="KW-0732">Signal</keyword>
<organism evidence="2">
    <name type="scientific">Anopheles braziliensis</name>
    <dbReference type="NCBI Taxonomy" id="58242"/>
    <lineage>
        <taxon>Eukaryota</taxon>
        <taxon>Metazoa</taxon>
        <taxon>Ecdysozoa</taxon>
        <taxon>Arthropoda</taxon>
        <taxon>Hexapoda</taxon>
        <taxon>Insecta</taxon>
        <taxon>Pterygota</taxon>
        <taxon>Neoptera</taxon>
        <taxon>Endopterygota</taxon>
        <taxon>Diptera</taxon>
        <taxon>Nematocera</taxon>
        <taxon>Culicoidea</taxon>
        <taxon>Culicidae</taxon>
        <taxon>Anophelinae</taxon>
        <taxon>Anopheles</taxon>
    </lineage>
</organism>
<accession>A0A2M3ZPW1</accession>
<sequence length="67" mass="7383">MMISILTQSGLSILFRFCVSFPGALSMADGFTIVRENMPGNIATQYSNTVGAKADHYICRHNQNQSK</sequence>
<reference evidence="2" key="1">
    <citation type="submission" date="2018-01" db="EMBL/GenBank/DDBJ databases">
        <title>An insight into the sialome of Amazonian anophelines.</title>
        <authorList>
            <person name="Ribeiro J.M."/>
            <person name="Scarpassa V."/>
            <person name="Calvo E."/>
        </authorList>
    </citation>
    <scope>NUCLEOTIDE SEQUENCE</scope>
    <source>
        <tissue evidence="2">Salivary glands</tissue>
    </source>
</reference>
<evidence type="ECO:0000313" key="2">
    <source>
        <dbReference type="EMBL" id="MBW30490.1"/>
    </source>
</evidence>
<protein>
    <submittedName>
        <fullName evidence="2">Putative secreted peptide</fullName>
    </submittedName>
</protein>
<feature type="signal peptide" evidence="1">
    <location>
        <begin position="1"/>
        <end position="20"/>
    </location>
</feature>
<name>A0A2M3ZPW1_9DIPT</name>
<dbReference type="AlphaFoldDB" id="A0A2M3ZPW1"/>
<evidence type="ECO:0000256" key="1">
    <source>
        <dbReference type="SAM" id="SignalP"/>
    </source>
</evidence>
<feature type="chain" id="PRO_5014811457" evidence="1">
    <location>
        <begin position="21"/>
        <end position="67"/>
    </location>
</feature>
<dbReference type="EMBL" id="GGFM01009739">
    <property type="protein sequence ID" value="MBW30490.1"/>
    <property type="molecule type" value="Transcribed_RNA"/>
</dbReference>
<proteinExistence type="predicted"/>